<dbReference type="AlphaFoldDB" id="A0A179FEH5"/>
<protein>
    <submittedName>
        <fullName evidence="2">Uncharacterized protein</fullName>
    </submittedName>
</protein>
<dbReference type="Proteomes" id="UP000078240">
    <property type="component" value="Unassembled WGS sequence"/>
</dbReference>
<dbReference type="CDD" id="cd14688">
    <property type="entry name" value="bZIP_YAP"/>
    <property type="match status" value="1"/>
</dbReference>
<sequence>MSNNSALSAYEDWRQIEDPKEKKRVQNRVAQRTYSEYWPVALASISFTPGGQRMKAKLDGLQARLACYESHQCQRKLPKLPSSASATLATGVLDAEHLTGAISTVEQVPASPNCESKTPQFLCSSSEQLALPLASEPVTYWPRLSSIGATPDSHSPISGQTEDQDNQFSLAAASSYGAARHDSFPTLIQQALDPRAREPMHPIVSHPCAIARKLTTTIPLPLSHRSGREPRPYIPPKDDRKRQFKREKLATVILSGYKVALQAVEMRDGTGFTRVWPRGVPSIVGLLPLSPTPFIFLLRRVGTVHRPLMQ</sequence>
<gene>
    <name evidence="2" type="ORF">VFPBJ_11261</name>
</gene>
<evidence type="ECO:0000313" key="2">
    <source>
        <dbReference type="EMBL" id="OAQ63896.1"/>
    </source>
</evidence>
<feature type="compositionally biased region" description="Basic and acidic residues" evidence="1">
    <location>
        <begin position="11"/>
        <end position="21"/>
    </location>
</feature>
<reference evidence="2 3" key="1">
    <citation type="submission" date="2016-01" db="EMBL/GenBank/DDBJ databases">
        <title>Biosynthesis of antibiotic leucinostatins and their inhibition on Phytophthora in bio-control Purpureocillium lilacinum.</title>
        <authorList>
            <person name="Wang G."/>
            <person name="Liu Z."/>
            <person name="Lin R."/>
            <person name="Li E."/>
            <person name="Mao Z."/>
            <person name="Ling J."/>
            <person name="Yin W."/>
            <person name="Xie B."/>
        </authorList>
    </citation>
    <scope>NUCLEOTIDE SEQUENCE [LARGE SCALE GENOMIC DNA]</scope>
    <source>
        <strain evidence="2">PLBJ-1</strain>
    </source>
</reference>
<dbReference type="EMBL" id="LSBH01000017">
    <property type="protein sequence ID" value="OAQ63896.1"/>
    <property type="molecule type" value="Genomic_DNA"/>
</dbReference>
<name>A0A179FEH5_PURLI</name>
<feature type="region of interest" description="Disordered" evidence="1">
    <location>
        <begin position="221"/>
        <end position="241"/>
    </location>
</feature>
<evidence type="ECO:0000256" key="1">
    <source>
        <dbReference type="SAM" id="MobiDB-lite"/>
    </source>
</evidence>
<feature type="compositionally biased region" description="Basic and acidic residues" evidence="1">
    <location>
        <begin position="226"/>
        <end position="241"/>
    </location>
</feature>
<proteinExistence type="predicted"/>
<organism evidence="2 3">
    <name type="scientific">Purpureocillium lilacinum</name>
    <name type="common">Paecilomyces lilacinus</name>
    <dbReference type="NCBI Taxonomy" id="33203"/>
    <lineage>
        <taxon>Eukaryota</taxon>
        <taxon>Fungi</taxon>
        <taxon>Dikarya</taxon>
        <taxon>Ascomycota</taxon>
        <taxon>Pezizomycotina</taxon>
        <taxon>Sordariomycetes</taxon>
        <taxon>Hypocreomycetidae</taxon>
        <taxon>Hypocreales</taxon>
        <taxon>Ophiocordycipitaceae</taxon>
        <taxon>Purpureocillium</taxon>
    </lineage>
</organism>
<accession>A0A179FEH5</accession>
<comment type="caution">
    <text evidence="2">The sequence shown here is derived from an EMBL/GenBank/DDBJ whole genome shotgun (WGS) entry which is preliminary data.</text>
</comment>
<evidence type="ECO:0000313" key="3">
    <source>
        <dbReference type="Proteomes" id="UP000078240"/>
    </source>
</evidence>
<feature type="region of interest" description="Disordered" evidence="1">
    <location>
        <begin position="1"/>
        <end position="27"/>
    </location>
</feature>